<sequence>MGTSTRKPISVAEIRRLAGPEVFARGEEYRRRDAVSDLVMRGDTLTAAVAGSEIDPYRVSIRIARGKATAFSCTCPYEWGGACKHVVATLLTLADDPGSAAARPTLEALLAPLSAEALRDLILRRAEEDPDLTGWIEADLATALRPGGAPVDTTAVSARARAVLSGPSRNRDFWDGYRPSGNADALRHLADKAVPHMEAGDGRSALRILEAVAEPVIEDWLGGGYETDEEFYLLFHDLGRMMAEAALLSDLDGGEREALVDTLEGWDAELYDYGVEDGFGIAARALEQGWDDPALNAILEGGTGPWPADDEDLTELELTAIRLRVLDARGHGDAYLHLARAVGAEARVATMLVRLGRIAEAVAHGSARFTLPDEALDLARALMEAGRSDEAFHVAEAGLGLAGGDAGDRDDQPWRPGASVLPLAHWLREAAAGAGHTELAVRAARAAFRRSLSREDYEAARAVAGEGWDWLKPDLLAGLIAADRAPDRIEILLDEGMIDEAVAAIGEATGYDTPEPVTLRLLEVAHGRHSDWVIRTAERKAVAIIDQGQAGRYDVAAAFLARAAQAYDAAGRIDDWTARIEDLIATHRRKHKLRPLLEALRYDA</sequence>
<dbReference type="InterPro" id="IPR007527">
    <property type="entry name" value="Znf_SWIM"/>
</dbReference>
<dbReference type="GO" id="GO:0008270">
    <property type="term" value="F:zinc ion binding"/>
    <property type="evidence" value="ECO:0007669"/>
    <property type="project" value="UniProtKB-KW"/>
</dbReference>
<keyword evidence="1" id="KW-0862">Zinc</keyword>
<organism evidence="3 4">
    <name type="scientific">Methylobacterium bullatum</name>
    <dbReference type="NCBI Taxonomy" id="570505"/>
    <lineage>
        <taxon>Bacteria</taxon>
        <taxon>Pseudomonadati</taxon>
        <taxon>Pseudomonadota</taxon>
        <taxon>Alphaproteobacteria</taxon>
        <taxon>Hyphomicrobiales</taxon>
        <taxon>Methylobacteriaceae</taxon>
        <taxon>Methylobacterium</taxon>
    </lineage>
</organism>
<reference evidence="3" key="1">
    <citation type="journal article" date="2016" name="Front. Microbiol.">
        <title>Genome Sequence of the Piezophilic, Mesophilic Sulfate-Reducing Bacterium Desulfovibrio indicus J2T.</title>
        <authorList>
            <person name="Cao J."/>
            <person name="Maignien L."/>
            <person name="Shao Z."/>
            <person name="Alain K."/>
            <person name="Jebbar M."/>
        </authorList>
    </citation>
    <scope>NUCLEOTIDE SEQUENCE</scope>
    <source>
        <strain evidence="3">DSM 21893</strain>
    </source>
</reference>
<evidence type="ECO:0000259" key="2">
    <source>
        <dbReference type="PROSITE" id="PS50966"/>
    </source>
</evidence>
<dbReference type="PROSITE" id="PS50966">
    <property type="entry name" value="ZF_SWIM"/>
    <property type="match status" value="1"/>
</dbReference>
<keyword evidence="1" id="KW-0863">Zinc-finger</keyword>
<name>A0AAV4Z2E8_9HYPH</name>
<keyword evidence="1" id="KW-0479">Metal-binding</keyword>
<evidence type="ECO:0000313" key="3">
    <source>
        <dbReference type="EMBL" id="GJD37913.1"/>
    </source>
</evidence>
<dbReference type="AlphaFoldDB" id="A0AAV4Z2E8"/>
<comment type="caution">
    <text evidence="3">The sequence shown here is derived from an EMBL/GenBank/DDBJ whole genome shotgun (WGS) entry which is preliminary data.</text>
</comment>
<proteinExistence type="predicted"/>
<keyword evidence="4" id="KW-1185">Reference proteome</keyword>
<protein>
    <recommendedName>
        <fullName evidence="2">SWIM-type domain-containing protein</fullName>
    </recommendedName>
</protein>
<dbReference type="Proteomes" id="UP001055307">
    <property type="component" value="Unassembled WGS sequence"/>
</dbReference>
<evidence type="ECO:0000313" key="4">
    <source>
        <dbReference type="Proteomes" id="UP001055307"/>
    </source>
</evidence>
<dbReference type="RefSeq" id="WP_192215881.1">
    <property type="nucleotide sequence ID" value="NZ_BPQF01000002.1"/>
</dbReference>
<reference evidence="3" key="2">
    <citation type="submission" date="2021-08" db="EMBL/GenBank/DDBJ databases">
        <authorList>
            <person name="Tani A."/>
            <person name="Ola A."/>
            <person name="Ogura Y."/>
            <person name="Katsura K."/>
            <person name="Hayashi T."/>
        </authorList>
    </citation>
    <scope>NUCLEOTIDE SEQUENCE</scope>
    <source>
        <strain evidence="3">DSM 21893</strain>
    </source>
</reference>
<accession>A0AAV4Z2E8</accession>
<feature type="domain" description="SWIM-type" evidence="2">
    <location>
        <begin position="57"/>
        <end position="94"/>
    </location>
</feature>
<evidence type="ECO:0000256" key="1">
    <source>
        <dbReference type="PROSITE-ProRule" id="PRU00325"/>
    </source>
</evidence>
<dbReference type="EMBL" id="BPQF01000002">
    <property type="protein sequence ID" value="GJD37913.1"/>
    <property type="molecule type" value="Genomic_DNA"/>
</dbReference>
<gene>
    <name evidence="3" type="ORF">OICFNHDK_0352</name>
</gene>